<accession>A0ABR7VBU0</accession>
<gene>
    <name evidence="2" type="ORF">HPE63_08930</name>
</gene>
<dbReference type="CDD" id="cd00761">
    <property type="entry name" value="Glyco_tranf_GTA_type"/>
    <property type="match status" value="1"/>
</dbReference>
<dbReference type="InterPro" id="IPR029063">
    <property type="entry name" value="SAM-dependent_MTases_sf"/>
</dbReference>
<keyword evidence="3" id="KW-1185">Reference proteome</keyword>
<dbReference type="Gene3D" id="3.90.550.10">
    <property type="entry name" value="Spore Coat Polysaccharide Biosynthesis Protein SpsA, Chain A"/>
    <property type="match status" value="1"/>
</dbReference>
<dbReference type="InterPro" id="IPR029044">
    <property type="entry name" value="Nucleotide-diphossugar_trans"/>
</dbReference>
<evidence type="ECO:0000313" key="3">
    <source>
        <dbReference type="Proteomes" id="UP000598350"/>
    </source>
</evidence>
<name>A0ABR7VBU0_9FLAO</name>
<dbReference type="Pfam" id="PF00535">
    <property type="entry name" value="Glycos_transf_2"/>
    <property type="match status" value="1"/>
</dbReference>
<reference evidence="2 3" key="1">
    <citation type="submission" date="2020-05" db="EMBL/GenBank/DDBJ databases">
        <title>The draft genome sequence of Maribacter arenosus CAU 1321.</title>
        <authorList>
            <person name="Mu L."/>
        </authorList>
    </citation>
    <scope>NUCLEOTIDE SEQUENCE [LARGE SCALE GENOMIC DNA]</scope>
    <source>
        <strain evidence="2 3">CAU 1321</strain>
    </source>
</reference>
<dbReference type="PANTHER" id="PTHR22916:SF3">
    <property type="entry name" value="UDP-GLCNAC:BETAGAL BETA-1,3-N-ACETYLGLUCOSAMINYLTRANSFERASE-LIKE PROTEIN 1"/>
    <property type="match status" value="1"/>
</dbReference>
<feature type="domain" description="Glycosyltransferase 2-like" evidence="1">
    <location>
        <begin position="13"/>
        <end position="121"/>
    </location>
</feature>
<protein>
    <submittedName>
        <fullName evidence="2">Glycosyltransferase</fullName>
    </submittedName>
</protein>
<dbReference type="InterPro" id="IPR001173">
    <property type="entry name" value="Glyco_trans_2-like"/>
</dbReference>
<dbReference type="EMBL" id="JABTCG010000003">
    <property type="protein sequence ID" value="MBD0850791.1"/>
    <property type="molecule type" value="Genomic_DNA"/>
</dbReference>
<comment type="caution">
    <text evidence="2">The sequence shown here is derived from an EMBL/GenBank/DDBJ whole genome shotgun (WGS) entry which is preliminary data.</text>
</comment>
<evidence type="ECO:0000259" key="1">
    <source>
        <dbReference type="Pfam" id="PF00535"/>
    </source>
</evidence>
<dbReference type="RefSeq" id="WP_188313928.1">
    <property type="nucleotide sequence ID" value="NZ_JABTCG010000003.1"/>
</dbReference>
<dbReference type="CDD" id="cd02440">
    <property type="entry name" value="AdoMet_MTases"/>
    <property type="match status" value="1"/>
</dbReference>
<dbReference type="PANTHER" id="PTHR22916">
    <property type="entry name" value="GLYCOSYLTRANSFERASE"/>
    <property type="match status" value="1"/>
</dbReference>
<organism evidence="2 3">
    <name type="scientific">Maribacter arenosus</name>
    <dbReference type="NCBI Taxonomy" id="1854708"/>
    <lineage>
        <taxon>Bacteria</taxon>
        <taxon>Pseudomonadati</taxon>
        <taxon>Bacteroidota</taxon>
        <taxon>Flavobacteriia</taxon>
        <taxon>Flavobacteriales</taxon>
        <taxon>Flavobacteriaceae</taxon>
        <taxon>Maribacter</taxon>
    </lineage>
</organism>
<evidence type="ECO:0000313" key="2">
    <source>
        <dbReference type="EMBL" id="MBD0850791.1"/>
    </source>
</evidence>
<sequence length="549" mass="62460">MVKPLNTLSPLVSVIITCYNHGKYLPKAIESVHSQSYQYFELLVVDDGSVDNTKTVCLNYPKVKYIYQENAGLSAARNMGIKHANGDYVVFLDADDWLLDKALEINLNYLESDVNAAFASGGHTLYSELEDKSWNIQQEVTENHYCKMLEGNFIGMHATVMYRSWVFEKFAYNTSLRYCEDYDLYLQITRSYPIVHHTQLIAVYRQHSHNMSLNYTEMLRYALLVLEAQGKKIKTSKEKKSLITGVESWIAYYSEKLFEQVLKPLNIKNSDYSLKETNTMANGGPLRYKRLKTGKMKYLKEAINPKIKNTIKKLIPSSVLNSFKKKYKTTGTKTLTGKVNLGSLNRTTPLSTEFGYDRGGPVDRYYIEKFLKESAPFIKDRVLEIGDNAYTLKYGGSKVTKSDILHIDDSNEQATFVGDLSNAPHIPSNTFDCIVLTQTLHLIYDYKAAIETCYRILKPGGTLLLTVPGISHIAQDGWGKYWLWSFTDASMQKIMGEYFEENKVSINTYGNVLVASAFLYGLGLPEIPKEKLDHHDPHYQVIITVGAVK</sequence>
<dbReference type="SUPFAM" id="SSF53448">
    <property type="entry name" value="Nucleotide-diphospho-sugar transferases"/>
    <property type="match status" value="1"/>
</dbReference>
<dbReference type="SUPFAM" id="SSF53335">
    <property type="entry name" value="S-adenosyl-L-methionine-dependent methyltransferases"/>
    <property type="match status" value="1"/>
</dbReference>
<dbReference type="Gene3D" id="3.40.50.150">
    <property type="entry name" value="Vaccinia Virus protein VP39"/>
    <property type="match status" value="1"/>
</dbReference>
<dbReference type="Proteomes" id="UP000598350">
    <property type="component" value="Unassembled WGS sequence"/>
</dbReference>
<dbReference type="Pfam" id="PF13489">
    <property type="entry name" value="Methyltransf_23"/>
    <property type="match status" value="1"/>
</dbReference>
<proteinExistence type="predicted"/>